<dbReference type="EMBL" id="CAKMMW010000008">
    <property type="protein sequence ID" value="CAH1208516.1"/>
    <property type="molecule type" value="Genomic_DNA"/>
</dbReference>
<reference evidence="3" key="1">
    <citation type="submission" date="2022-01" db="EMBL/GenBank/DDBJ databases">
        <authorList>
            <person name="Criscuolo A."/>
        </authorList>
    </citation>
    <scope>NUCLEOTIDE SEQUENCE</scope>
    <source>
        <strain evidence="3">CIP111891</strain>
    </source>
</reference>
<evidence type="ECO:0000313" key="3">
    <source>
        <dbReference type="EMBL" id="CAH1208516.1"/>
    </source>
</evidence>
<feature type="domain" description="Glycosyl transferase family 1" evidence="1">
    <location>
        <begin position="267"/>
        <end position="379"/>
    </location>
</feature>
<protein>
    <submittedName>
        <fullName evidence="3">D-inositol-3-phosphate glycosyltransferase</fullName>
        <ecNumber evidence="3">2.4.1.250</ecNumber>
    </submittedName>
</protein>
<feature type="domain" description="Glycosyltransferase subfamily 4-like N-terminal" evidence="2">
    <location>
        <begin position="14"/>
        <end position="180"/>
    </location>
</feature>
<dbReference type="InterPro" id="IPR028098">
    <property type="entry name" value="Glyco_trans_4-like_N"/>
</dbReference>
<dbReference type="PANTHER" id="PTHR45947">
    <property type="entry name" value="SULFOQUINOVOSYL TRANSFERASE SQD2"/>
    <property type="match status" value="1"/>
</dbReference>
<dbReference type="GO" id="GO:0102710">
    <property type="term" value="F:D-inositol-3-phosphate glycosyltransferase activity"/>
    <property type="evidence" value="ECO:0007669"/>
    <property type="project" value="UniProtKB-EC"/>
</dbReference>
<dbReference type="InterPro" id="IPR050194">
    <property type="entry name" value="Glycosyltransferase_grp1"/>
</dbReference>
<comment type="caution">
    <text evidence="3">The sequence shown here is derived from an EMBL/GenBank/DDBJ whole genome shotgun (WGS) entry which is preliminary data.</text>
</comment>
<dbReference type="Proteomes" id="UP000838821">
    <property type="component" value="Unassembled WGS sequence"/>
</dbReference>
<evidence type="ECO:0000313" key="4">
    <source>
        <dbReference type="Proteomes" id="UP000838821"/>
    </source>
</evidence>
<dbReference type="Pfam" id="PF13439">
    <property type="entry name" value="Glyco_transf_4"/>
    <property type="match status" value="1"/>
</dbReference>
<dbReference type="PANTHER" id="PTHR45947:SF3">
    <property type="entry name" value="SULFOQUINOVOSYL TRANSFERASE SQD2"/>
    <property type="match status" value="1"/>
</dbReference>
<dbReference type="InterPro" id="IPR001296">
    <property type="entry name" value="Glyco_trans_1"/>
</dbReference>
<dbReference type="SUPFAM" id="SSF53756">
    <property type="entry name" value="UDP-Glycosyltransferase/glycogen phosphorylase"/>
    <property type="match status" value="1"/>
</dbReference>
<dbReference type="CDD" id="cd03801">
    <property type="entry name" value="GT4_PimA-like"/>
    <property type="match status" value="1"/>
</dbReference>
<dbReference type="RefSeq" id="WP_236288651.1">
    <property type="nucleotide sequence ID" value="NZ_CAKMMW010000008.1"/>
</dbReference>
<proteinExistence type="predicted"/>
<dbReference type="Gene3D" id="3.40.50.2000">
    <property type="entry name" value="Glycogen Phosphorylase B"/>
    <property type="match status" value="2"/>
</dbReference>
<name>A0ABM9CBR4_9BACL</name>
<dbReference type="EC" id="2.4.1.250" evidence="3"/>
<organism evidence="3 4">
    <name type="scientific">Paenibacillus allorhizoplanae</name>
    <dbReference type="NCBI Taxonomy" id="2905648"/>
    <lineage>
        <taxon>Bacteria</taxon>
        <taxon>Bacillati</taxon>
        <taxon>Bacillota</taxon>
        <taxon>Bacilli</taxon>
        <taxon>Bacillales</taxon>
        <taxon>Paenibacillaceae</taxon>
        <taxon>Paenibacillus</taxon>
    </lineage>
</organism>
<sequence length="398" mass="45201">MKIGIIKPDYKITGGFEVVVNRLKLELELIGHEVQMVYVDATDSTTNDIPYNISQDVFYKNPEFFKYINMYWKYLKMDVSQFDAVISTQPPSFAIQHPRHISLFYHHMKIFYDMSDLVLEVGLQQPYHHKSVQVIREIDTLSLSKVRTILAGSQTIKNRIKQFNNLSNNVDVIYAGIDPDIYHFNGRVAYEYPIVVGRHEFPKRPELFVKAMKRLPHLVGKVVGAGGRTDDLKKIDNLLAYTSREGIDITDDVVWKQMSNGKFSFEYEKLIQTAKKNKSSSNVIFTGRVSSEQLFEEYSKASCVICPAFEEDYGLTAIEAMAFKKPVIACKDGGGYAELIEDGINGFLVDPSSAAIADAIRKISENKDLAIRMGNAAYETSRKYTWSNAIAKLVEHLT</sequence>
<evidence type="ECO:0000259" key="1">
    <source>
        <dbReference type="Pfam" id="PF00534"/>
    </source>
</evidence>
<evidence type="ECO:0000259" key="2">
    <source>
        <dbReference type="Pfam" id="PF13439"/>
    </source>
</evidence>
<keyword evidence="4" id="KW-1185">Reference proteome</keyword>
<dbReference type="Pfam" id="PF00534">
    <property type="entry name" value="Glycos_transf_1"/>
    <property type="match status" value="1"/>
</dbReference>
<keyword evidence="3" id="KW-0328">Glycosyltransferase</keyword>
<keyword evidence="3" id="KW-0808">Transferase</keyword>
<accession>A0ABM9CBR4</accession>
<gene>
    <name evidence="3" type="primary">mshA_3</name>
    <name evidence="3" type="ORF">PAECIP111891_03233</name>
</gene>